<dbReference type="EMBL" id="CP157981">
    <property type="protein sequence ID" value="XBU14387.1"/>
    <property type="molecule type" value="Genomic_DNA"/>
</dbReference>
<name>A0AAU7STB5_9GAMM</name>
<evidence type="ECO:0000313" key="1">
    <source>
        <dbReference type="EMBL" id="XBU14387.1"/>
    </source>
</evidence>
<dbReference type="RefSeq" id="WP_349926532.1">
    <property type="nucleotide sequence ID" value="NZ_CP157981.1"/>
</dbReference>
<reference evidence="1" key="1">
    <citation type="submission" date="2024-06" db="EMBL/GenBank/DDBJ databases">
        <authorList>
            <person name="Song Z."/>
        </authorList>
    </citation>
    <scope>NUCLEOTIDE SEQUENCE</scope>
    <source>
        <strain evidence="1">A1-4-2</strain>
    </source>
</reference>
<sequence length="74" mass="8403">MKVSTFTTTFEELLGYSFRRLNAPEDGIVKIEVCVSSLVGNALNRFLDYCSKHGYKHGVEEIKDNLILLTVHLK</sequence>
<protein>
    <submittedName>
        <fullName evidence="1">Uncharacterized protein</fullName>
    </submittedName>
</protein>
<dbReference type="AlphaFoldDB" id="A0AAU7STB5"/>
<gene>
    <name evidence="1" type="ORF">ABJ384_07735</name>
</gene>
<proteinExistence type="predicted"/>
<accession>A0AAU7STB5</accession>
<organism evidence="1">
    <name type="scientific">Acinetobacter sp. A1-4-2</name>
    <dbReference type="NCBI Taxonomy" id="3156489"/>
    <lineage>
        <taxon>Bacteria</taxon>
        <taxon>Pseudomonadati</taxon>
        <taxon>Pseudomonadota</taxon>
        <taxon>Gammaproteobacteria</taxon>
        <taxon>Moraxellales</taxon>
        <taxon>Moraxellaceae</taxon>
        <taxon>Acinetobacter</taxon>
    </lineage>
</organism>